<organism evidence="1">
    <name type="scientific">viral metagenome</name>
    <dbReference type="NCBI Taxonomy" id="1070528"/>
    <lineage>
        <taxon>unclassified sequences</taxon>
        <taxon>metagenomes</taxon>
        <taxon>organismal metagenomes</taxon>
    </lineage>
</organism>
<name>A0A6H1ZCS8_9ZZZZ</name>
<dbReference type="EMBL" id="MT145196">
    <property type="protein sequence ID" value="QJI05209.1"/>
    <property type="molecule type" value="Genomic_DNA"/>
</dbReference>
<dbReference type="AlphaFoldDB" id="A0A6H1ZCS8"/>
<evidence type="ECO:0000313" key="3">
    <source>
        <dbReference type="EMBL" id="QJH93903.1"/>
    </source>
</evidence>
<protein>
    <submittedName>
        <fullName evidence="1">Uncharacterized protein</fullName>
    </submittedName>
</protein>
<evidence type="ECO:0000313" key="2">
    <source>
        <dbReference type="EMBL" id="QJA66082.1"/>
    </source>
</evidence>
<dbReference type="EMBL" id="MT141549">
    <property type="protein sequence ID" value="QJA66082.1"/>
    <property type="molecule type" value="Genomic_DNA"/>
</dbReference>
<accession>A0A6H1ZCS8</accession>
<evidence type="ECO:0000313" key="4">
    <source>
        <dbReference type="EMBL" id="QJI05209.1"/>
    </source>
</evidence>
<evidence type="ECO:0000313" key="1">
    <source>
        <dbReference type="EMBL" id="QJA45713.1"/>
    </source>
</evidence>
<sequence>MAVTDFEYGSLYGPVVESDKTDLETLAYGCLYGPVVGFEIPAAAEENVVETICCV</sequence>
<proteinExistence type="predicted"/>
<dbReference type="EMBL" id="MT144593">
    <property type="protein sequence ID" value="QJH93903.1"/>
    <property type="molecule type" value="Genomic_DNA"/>
</dbReference>
<dbReference type="EMBL" id="MT143995">
    <property type="protein sequence ID" value="QJA45713.1"/>
    <property type="molecule type" value="Genomic_DNA"/>
</dbReference>
<gene>
    <name evidence="4" type="ORF">MM415A00138_0022</name>
    <name evidence="2" type="ORF">MM415B00361_0002</name>
    <name evidence="1" type="ORF">TM448A00273_0039</name>
    <name evidence="3" type="ORF">TM448B00155_0019</name>
</gene>
<reference evidence="1" key="1">
    <citation type="submission" date="2020-03" db="EMBL/GenBank/DDBJ databases">
        <title>The deep terrestrial virosphere.</title>
        <authorList>
            <person name="Holmfeldt K."/>
            <person name="Nilsson E."/>
            <person name="Simone D."/>
            <person name="Lopez-Fernandez M."/>
            <person name="Wu X."/>
            <person name="de Brujin I."/>
            <person name="Lundin D."/>
            <person name="Andersson A."/>
            <person name="Bertilsson S."/>
            <person name="Dopson M."/>
        </authorList>
    </citation>
    <scope>NUCLEOTIDE SEQUENCE</scope>
    <source>
        <strain evidence="4">MM415A00138</strain>
        <strain evidence="2">MM415B00361</strain>
        <strain evidence="1">TM448A00273</strain>
        <strain evidence="3">TM448B00155</strain>
    </source>
</reference>